<reference evidence="2" key="1">
    <citation type="submission" date="2020-10" db="EMBL/GenBank/DDBJ databases">
        <title>Taxonomic study of unclassified bacteria belonging to the class Ktedonobacteria.</title>
        <authorList>
            <person name="Yabe S."/>
            <person name="Wang C.M."/>
            <person name="Zheng Y."/>
            <person name="Sakai Y."/>
            <person name="Cavaletti L."/>
            <person name="Monciardini P."/>
            <person name="Donadio S."/>
        </authorList>
    </citation>
    <scope>NUCLEOTIDE SEQUENCE</scope>
    <source>
        <strain evidence="2">ID150040</strain>
    </source>
</reference>
<sequence length="525" mass="60346">MVLPSPYYRERLCVLFQKNAAELGFLIAPASDLSSVVQADFALASRTSAPPWQVPYRRNPFFTDRDEILNDLYTTFFGGKRSVLSQVQALSGLGGIGKTQTAIEYAYRYRDTYSTVLWLQAQTQDDLNSSCIALKDLLNLSRCEEYVENAIDLLRIWLSNHENWLLILDNIEDLTLLYTVLPVDCYGHTLLTTRTQFTGGFARCIQLDKMKGPEGTLLLLRRAKQIELDLALEQIDLARYPAAQELASLLDGLPLALDQAGSYIEETGCSTEEYLDHYRKRRLELLDRRGGSGLEHPHSVNAMFSLAFERLEQQHTFAAELLRLCVFFYPHAIPQELITGGGNLNPRLQSMTTDALLLDEALRVLRSLSLIRRNAENMSFDIHVMIQIIFRERYSQTEQRHVAKLVVRLVSQAFPNPEDADTWQCCQRYIRQALTCVVYIEQWNIVSPEAAHLLFRVAIYAWKYGSSRLAERLLKKFLAIRIYLQGVEHGTDDLDKSTPCYYQSWHWQTERLFLQSMHKELKIPT</sequence>
<dbReference type="InterPro" id="IPR027417">
    <property type="entry name" value="P-loop_NTPase"/>
</dbReference>
<dbReference type="Proteomes" id="UP000597444">
    <property type="component" value="Unassembled WGS sequence"/>
</dbReference>
<evidence type="ECO:0000313" key="2">
    <source>
        <dbReference type="EMBL" id="GHO91123.1"/>
    </source>
</evidence>
<dbReference type="Pfam" id="PF25000">
    <property type="entry name" value="DUF7779"/>
    <property type="match status" value="1"/>
</dbReference>
<dbReference type="EMBL" id="BNJK01000001">
    <property type="protein sequence ID" value="GHO91123.1"/>
    <property type="molecule type" value="Genomic_DNA"/>
</dbReference>
<organism evidence="2 3">
    <name type="scientific">Reticulibacter mediterranei</name>
    <dbReference type="NCBI Taxonomy" id="2778369"/>
    <lineage>
        <taxon>Bacteria</taxon>
        <taxon>Bacillati</taxon>
        <taxon>Chloroflexota</taxon>
        <taxon>Ktedonobacteria</taxon>
        <taxon>Ktedonobacterales</taxon>
        <taxon>Reticulibacteraceae</taxon>
        <taxon>Reticulibacter</taxon>
    </lineage>
</organism>
<evidence type="ECO:0000259" key="1">
    <source>
        <dbReference type="Pfam" id="PF25000"/>
    </source>
</evidence>
<dbReference type="GO" id="GO:0043531">
    <property type="term" value="F:ADP binding"/>
    <property type="evidence" value="ECO:0007669"/>
    <property type="project" value="InterPro"/>
</dbReference>
<dbReference type="PANTHER" id="PTHR35205">
    <property type="entry name" value="NB-ARC AND TPR DOMAIN PROTEIN"/>
    <property type="match status" value="1"/>
</dbReference>
<dbReference type="AlphaFoldDB" id="A0A8J3IEN4"/>
<accession>A0A8J3IEN4</accession>
<dbReference type="PRINTS" id="PR00364">
    <property type="entry name" value="DISEASERSIST"/>
</dbReference>
<dbReference type="InterPro" id="IPR056681">
    <property type="entry name" value="DUF7779"/>
</dbReference>
<feature type="domain" description="DUF7779" evidence="1">
    <location>
        <begin position="308"/>
        <end position="398"/>
    </location>
</feature>
<dbReference type="PANTHER" id="PTHR35205:SF1">
    <property type="entry name" value="ZU5 DOMAIN-CONTAINING PROTEIN"/>
    <property type="match status" value="1"/>
</dbReference>
<dbReference type="SUPFAM" id="SSF52540">
    <property type="entry name" value="P-loop containing nucleoside triphosphate hydrolases"/>
    <property type="match status" value="1"/>
</dbReference>
<protein>
    <recommendedName>
        <fullName evidence="1">DUF7779 domain-containing protein</fullName>
    </recommendedName>
</protein>
<keyword evidence="3" id="KW-1185">Reference proteome</keyword>
<evidence type="ECO:0000313" key="3">
    <source>
        <dbReference type="Proteomes" id="UP000597444"/>
    </source>
</evidence>
<comment type="caution">
    <text evidence="2">The sequence shown here is derived from an EMBL/GenBank/DDBJ whole genome shotgun (WGS) entry which is preliminary data.</text>
</comment>
<name>A0A8J3IEN4_9CHLR</name>
<proteinExistence type="predicted"/>
<gene>
    <name evidence="2" type="ORF">KSF_011710</name>
</gene>
<dbReference type="Gene3D" id="3.40.50.300">
    <property type="entry name" value="P-loop containing nucleotide triphosphate hydrolases"/>
    <property type="match status" value="1"/>
</dbReference>